<dbReference type="Gramene" id="KCW71010">
    <property type="protein sequence ID" value="KCW71010"/>
    <property type="gene ID" value="EUGRSUZ_F04115"/>
</dbReference>
<feature type="chain" id="PRO_5001573950" description="TMEM205-like domain-containing protein" evidence="8">
    <location>
        <begin position="18"/>
        <end position="469"/>
    </location>
</feature>
<gene>
    <name evidence="10" type="ORF">EUGRSUZ_F04115</name>
</gene>
<keyword evidence="2 7" id="KW-0812">Transmembrane</keyword>
<evidence type="ECO:0000256" key="3">
    <source>
        <dbReference type="ARBA" id="ARBA00022989"/>
    </source>
</evidence>
<feature type="domain" description="TMEM205-like" evidence="9">
    <location>
        <begin position="282"/>
        <end position="384"/>
    </location>
</feature>
<feature type="transmembrane region" description="Helical" evidence="7">
    <location>
        <begin position="445"/>
        <end position="462"/>
    </location>
</feature>
<dbReference type="EMBL" id="KK198758">
    <property type="protein sequence ID" value="KCW71010.1"/>
    <property type="molecule type" value="Genomic_DNA"/>
</dbReference>
<dbReference type="AlphaFoldDB" id="A0A059BZD0"/>
<evidence type="ECO:0000256" key="7">
    <source>
        <dbReference type="SAM" id="Phobius"/>
    </source>
</evidence>
<comment type="subcellular location">
    <subcellularLocation>
        <location evidence="1">Membrane</location>
    </subcellularLocation>
</comment>
<proteinExistence type="predicted"/>
<reference evidence="10" key="1">
    <citation type="submission" date="2013-07" db="EMBL/GenBank/DDBJ databases">
        <title>The genome of Eucalyptus grandis.</title>
        <authorList>
            <person name="Schmutz J."/>
            <person name="Hayes R."/>
            <person name="Myburg A."/>
            <person name="Tuskan G."/>
            <person name="Grattapaglia D."/>
            <person name="Rokhsar D.S."/>
        </authorList>
    </citation>
    <scope>NUCLEOTIDE SEQUENCE</scope>
    <source>
        <tissue evidence="10">Leaf extractions</tissue>
    </source>
</reference>
<feature type="signal peptide" evidence="8">
    <location>
        <begin position="1"/>
        <end position="17"/>
    </location>
</feature>
<dbReference type="PANTHER" id="PTHR47652:SF3">
    <property type="entry name" value="MITOCHONDRIAL IMPORT INNER MEMBRANE TRANSLOCASE SUBUNIT TIM44"/>
    <property type="match status" value="1"/>
</dbReference>
<dbReference type="GO" id="GO:0016020">
    <property type="term" value="C:membrane"/>
    <property type="evidence" value="ECO:0007669"/>
    <property type="project" value="UniProtKB-SubCell"/>
</dbReference>
<feature type="region of interest" description="Disordered" evidence="6">
    <location>
        <begin position="388"/>
        <end position="411"/>
    </location>
</feature>
<evidence type="ECO:0000313" key="10">
    <source>
        <dbReference type="EMBL" id="KCW71010.1"/>
    </source>
</evidence>
<evidence type="ECO:0000256" key="8">
    <source>
        <dbReference type="SAM" id="SignalP"/>
    </source>
</evidence>
<feature type="compositionally biased region" description="Basic and acidic residues" evidence="6">
    <location>
        <begin position="388"/>
        <end position="404"/>
    </location>
</feature>
<evidence type="ECO:0000256" key="4">
    <source>
        <dbReference type="ARBA" id="ARBA00023136"/>
    </source>
</evidence>
<keyword evidence="8" id="KW-0732">Signal</keyword>
<evidence type="ECO:0000256" key="1">
    <source>
        <dbReference type="ARBA" id="ARBA00004370"/>
    </source>
</evidence>
<accession>A0A059BZD0</accession>
<name>A0A059BZD0_EUCGR</name>
<dbReference type="Gene3D" id="1.20.120.20">
    <property type="entry name" value="Apolipoprotein"/>
    <property type="match status" value="1"/>
</dbReference>
<feature type="transmembrane region" description="Helical" evidence="7">
    <location>
        <begin position="321"/>
        <end position="340"/>
    </location>
</feature>
<evidence type="ECO:0000256" key="5">
    <source>
        <dbReference type="SAM" id="Coils"/>
    </source>
</evidence>
<dbReference type="FunCoup" id="A0A059BZD0">
    <property type="interactions" value="95"/>
</dbReference>
<keyword evidence="5" id="KW-0175">Coiled coil</keyword>
<sequence>MMNAVAICLVVTSFAAAGVWSPAPEKQGSHRKDEDVILKEGHRVVVVEYDQDGQPNTKVSISPEHDHIPIKPASVSNLEGDLYRGAKDVLERSKDKVKEAASSVAPERKEDDGGYRYIGAKELICDAFGKCRHRIASGLGKAKEEVTEKVYEVEEDARQAKDAAEEKLRRAGEAVARKAHEAGEKAREAAHEAGEKTRETFESTRGAMQHAKEEGKTMVEDVQRNVSEAAGAAKERAKEKAEEAKEAARDVGSRLHRLKEAVRRHVASRFDGRTLAGLVHLLGFATAYGTCVWVTFVSSYVLAGAMPRQQFGMVQSKVYPVYFRAMFTSIALSLLGHLLGQGRHLFANKPEMLQGLNLLASLPLVLANMLYLEPRATKIMFEKMKLEKEEGRGREPTETTRVTEPRPTPGETAALVQEDREGDALRARVTRLNERLRKLNSHSSLLNIATLMALTWHLVYLAQRISTPC</sequence>
<feature type="region of interest" description="Disordered" evidence="6">
    <location>
        <begin position="179"/>
        <end position="201"/>
    </location>
</feature>
<evidence type="ECO:0000259" key="9">
    <source>
        <dbReference type="Pfam" id="PF13664"/>
    </source>
</evidence>
<feature type="coiled-coil region" evidence="5">
    <location>
        <begin position="227"/>
        <end position="261"/>
    </location>
</feature>
<organism evidence="10">
    <name type="scientific">Eucalyptus grandis</name>
    <name type="common">Flooded gum</name>
    <dbReference type="NCBI Taxonomy" id="71139"/>
    <lineage>
        <taxon>Eukaryota</taxon>
        <taxon>Viridiplantae</taxon>
        <taxon>Streptophyta</taxon>
        <taxon>Embryophyta</taxon>
        <taxon>Tracheophyta</taxon>
        <taxon>Spermatophyta</taxon>
        <taxon>Magnoliopsida</taxon>
        <taxon>eudicotyledons</taxon>
        <taxon>Gunneridae</taxon>
        <taxon>Pentapetalae</taxon>
        <taxon>rosids</taxon>
        <taxon>malvids</taxon>
        <taxon>Myrtales</taxon>
        <taxon>Myrtaceae</taxon>
        <taxon>Myrtoideae</taxon>
        <taxon>Eucalypteae</taxon>
        <taxon>Eucalyptus</taxon>
    </lineage>
</organism>
<dbReference type="OMA" id="AYGTCVW"/>
<dbReference type="eggNOG" id="KOG2886">
    <property type="taxonomic scope" value="Eukaryota"/>
</dbReference>
<feature type="transmembrane region" description="Helical" evidence="7">
    <location>
        <begin position="352"/>
        <end position="372"/>
    </location>
</feature>
<dbReference type="PANTHER" id="PTHR47652">
    <property type="entry name" value="MITOCHONDRIAL IMPORT INNER MEMBRANE TRANSLOCASE SUBUNIT TIM44"/>
    <property type="match status" value="1"/>
</dbReference>
<feature type="transmembrane region" description="Helical" evidence="7">
    <location>
        <begin position="278"/>
        <end position="301"/>
    </location>
</feature>
<dbReference type="SUPFAM" id="SSF58113">
    <property type="entry name" value="Apolipoprotein A-I"/>
    <property type="match status" value="1"/>
</dbReference>
<dbReference type="Pfam" id="PF13664">
    <property type="entry name" value="DUF4149"/>
    <property type="match status" value="1"/>
</dbReference>
<keyword evidence="3 7" id="KW-1133">Transmembrane helix</keyword>
<dbReference type="InParanoid" id="A0A059BZD0"/>
<dbReference type="InterPro" id="IPR025423">
    <property type="entry name" value="TMEM205-like"/>
</dbReference>
<evidence type="ECO:0000256" key="6">
    <source>
        <dbReference type="SAM" id="MobiDB-lite"/>
    </source>
</evidence>
<evidence type="ECO:0000256" key="2">
    <source>
        <dbReference type="ARBA" id="ARBA00022692"/>
    </source>
</evidence>
<protein>
    <recommendedName>
        <fullName evidence="9">TMEM205-like domain-containing protein</fullName>
    </recommendedName>
</protein>
<keyword evidence="4 7" id="KW-0472">Membrane</keyword>